<dbReference type="SUPFAM" id="SSF51735">
    <property type="entry name" value="NAD(P)-binding Rossmann-fold domains"/>
    <property type="match status" value="1"/>
</dbReference>
<dbReference type="InterPro" id="IPR024727">
    <property type="entry name" value="NAD_Glu_DH_N_ACT1"/>
</dbReference>
<keyword evidence="1 7" id="KW-0560">Oxidoreductase</keyword>
<dbReference type="Pfam" id="PF21073">
    <property type="entry name" value="GDH_HM1"/>
    <property type="match status" value="1"/>
</dbReference>
<dbReference type="GO" id="GO:0004352">
    <property type="term" value="F:glutamate dehydrogenase (NAD+) activity"/>
    <property type="evidence" value="ECO:0007669"/>
    <property type="project" value="UniProtKB-EC"/>
</dbReference>
<feature type="domain" description="NAD-glutamate dehydrogenase catalytic" evidence="2">
    <location>
        <begin position="700"/>
        <end position="1193"/>
    </location>
</feature>
<accession>A0ABV3SHS1</accession>
<dbReference type="Pfam" id="PF21074">
    <property type="entry name" value="GDH_C"/>
    <property type="match status" value="1"/>
</dbReference>
<evidence type="ECO:0000256" key="1">
    <source>
        <dbReference type="ARBA" id="ARBA00023002"/>
    </source>
</evidence>
<dbReference type="EC" id="1.4.1.2" evidence="7"/>
<evidence type="ECO:0000259" key="3">
    <source>
        <dbReference type="Pfam" id="PF21074"/>
    </source>
</evidence>
<reference evidence="7 8" key="1">
    <citation type="submission" date="2024-05" db="EMBL/GenBank/DDBJ databases">
        <authorList>
            <person name="Jiang F."/>
        </authorList>
    </citation>
    <scope>NUCLEOTIDE SEQUENCE [LARGE SCALE GENOMIC DNA]</scope>
    <source>
        <strain evidence="7 8">LZ166</strain>
    </source>
</reference>
<dbReference type="InterPro" id="IPR049059">
    <property type="entry name" value="NAD_Glu_DH_HM1"/>
</dbReference>
<dbReference type="InterPro" id="IPR036291">
    <property type="entry name" value="NAD(P)-bd_dom_sf"/>
</dbReference>
<name>A0ABV3SHS1_9HYPH</name>
<feature type="domain" description="NAD-glutamate dehydrogenase ACT3" evidence="6">
    <location>
        <begin position="523"/>
        <end position="597"/>
    </location>
</feature>
<comment type="caution">
    <text evidence="7">The sequence shown here is derived from an EMBL/GenBank/DDBJ whole genome shotgun (WGS) entry which is preliminary data.</text>
</comment>
<dbReference type="Proteomes" id="UP001556692">
    <property type="component" value="Unassembled WGS sequence"/>
</dbReference>
<gene>
    <name evidence="7" type="ORF">ABGN05_11440</name>
</gene>
<dbReference type="InterPro" id="IPR046346">
    <property type="entry name" value="Aminoacid_DH-like_N_sf"/>
</dbReference>
<dbReference type="InterPro" id="IPR049062">
    <property type="entry name" value="NAD_Glu_DH_ACT2"/>
</dbReference>
<feature type="domain" description="NAD-glutamate dehydrogenase N-terminal ACT1" evidence="4">
    <location>
        <begin position="10"/>
        <end position="148"/>
    </location>
</feature>
<dbReference type="InterPro" id="IPR048381">
    <property type="entry name" value="GDH_C"/>
</dbReference>
<dbReference type="Pfam" id="PF21076">
    <property type="entry name" value="GDH_ACT2"/>
    <property type="match status" value="1"/>
</dbReference>
<dbReference type="InterPro" id="IPR049056">
    <property type="entry name" value="NAD_Glu_DH_HM3"/>
</dbReference>
<dbReference type="PANTHER" id="PTHR43403">
    <property type="entry name" value="NAD-SPECIFIC GLUTAMATE DEHYDROGENASE"/>
    <property type="match status" value="1"/>
</dbReference>
<dbReference type="InterPro" id="IPR007780">
    <property type="entry name" value="NAD_Glu_DH_bac"/>
</dbReference>
<dbReference type="RefSeq" id="WP_367954364.1">
    <property type="nucleotide sequence ID" value="NZ_JBDPGJ010000002.1"/>
</dbReference>
<dbReference type="SUPFAM" id="SSF53223">
    <property type="entry name" value="Aminoacid dehydrogenase-like, N-terminal domain"/>
    <property type="match status" value="1"/>
</dbReference>
<evidence type="ECO:0000259" key="2">
    <source>
        <dbReference type="Pfam" id="PF05088"/>
    </source>
</evidence>
<dbReference type="InterPro" id="IPR028971">
    <property type="entry name" value="NAD-GDH_cat"/>
</dbReference>
<dbReference type="InterPro" id="IPR049064">
    <property type="entry name" value="NAD_Glu_DH_ACT3"/>
</dbReference>
<proteinExistence type="predicted"/>
<dbReference type="PANTHER" id="PTHR43403:SF1">
    <property type="entry name" value="NAD-SPECIFIC GLUTAMATE DEHYDROGENASE"/>
    <property type="match status" value="1"/>
</dbReference>
<dbReference type="Pfam" id="PF05088">
    <property type="entry name" value="Bac_GDH_CD"/>
    <property type="match status" value="1"/>
</dbReference>
<keyword evidence="8" id="KW-1185">Reference proteome</keyword>
<evidence type="ECO:0000313" key="7">
    <source>
        <dbReference type="EMBL" id="MEX0406279.1"/>
    </source>
</evidence>
<feature type="domain" description="NAD-glutamate dehydrogenase ACT2" evidence="5">
    <location>
        <begin position="382"/>
        <end position="471"/>
    </location>
</feature>
<sequence>MSDAARLAGFAGLLFSRASREDVSAYDAAMLERAAELARAAVERHHKGESIVAIEYQSGVEREDRPVTVITVVNDNMPFLFDSIMGEIGEGGVAPLLVTHPVIYVTHDAQGVRSIEGEADASDGSDRLSVIHVHVAAMSETEAQDLETRIGRVLTQVRAAVGDWKPMLARLEHTISDYRYMPVPLDRGAVTEAVAFLEWLRDDNFTFLGMRSYSFTGEGNSGTLERTDQRGLGILSDPNLLVLRGNTQTSVTTPEILEFLNGPEPLIVTKANARSLVHRRAYLDYVGVKTFDPEGKLTGELRIVGLFTSTAYTRSILKIPYLRSKAETVIAASGFDKNDHSGKALINVLESYPRDELFQMDTDLLRRHAMTVLALGERPRVRVLVRVDQFDRFVSVIVFVPRDRYDSRVRAEIGDYLKTVYEGRLSAYYPAFPEGSLARVHFIIGRSGGKTPAIEAATIEAAIRDIVRTWDDVLREAAVEAGADPRFAAIAQRFPEAYRNSFAPLEALADAGRIWDLSAANPIAIDFYRHADQPPEQVALKIFHHASAVSLSQRVPLLENMGFRVISERTFETGPEDGGKVFIHDMELESAYGKPVNLAIDGALFEDVFLAVWNRKADNDGYNGLVQTAGLRSREIIILRAYGRYLQQAGIPQSQDFIAAVLNRYPRIAADLFRLFTVRFDPAVPHGTSAHDQQELTGRIEAALDDVPVLDEDTIIRRILNLIQSTLRTNSFKPPESGKTRSLAFKLDSRQLTGLPDPKPWREIFVYGPEVEGVHLRFGPVARGGLRWSDRAQDYRTEVLGLVKAQQVKNAVIVPVGAKGGFFPKQLPQGGTRDEIFQAGKAAYVNFVSSLLSITDNLKGDSVVPPEGVVRHDGDDPYFVVAADKGTATFSDTANEISQAHDFWLDDAFASGGSAGYDHKKMGITARGAWEAVKRHFREMNRDIQNEPFTVVGVGDMSGDVFGNGMLLSKEIRLIAAFDHRDIFIDPDPDPAASFAERERMFALPRSSWQDYDRSTISAGGGIFPRSQKSITLTEAAASAIGMTKTVASPTEIMNAILKAPVDLLWFGGIGTYVRATPESNPEVGDRANDAIRVTAPEIGAKVVGEGANLGMTQRARIEYGLHGGRCNSDAIDNSGGVNSSDVEVNIKIALAAAMRSGKLNRPDRNAFLAEMTGEVGELVLRNNYDQTLAISLSQLRGMADLPHQQRFMAALEASGDLDRVVETLPSDSALAERSARGEPLTRAEIGVLLAYAKIVLFTDIVESELPDEPHFDEDLLSYFPDRMAREYRAEIEGHRLRREIIATQLANDVINRGGPSFVNRLQDVTACPASEVVAAFSVVRDGFELPALFAEIDALDTHVNGAAQLAFYQAVVRLIYAASYWDLKNADRDVSVSGRIDELHRARGTLEPKLPDMLPAFLKERMAERLARLTDAGAPSALAERLAFLHVAELIPDIDLVARHAGADLVVAAGIYLRISEAFRIGRIEEAARAVVPADYYDGLALSRANDMIGAARRGMAVAVLTGYGNEEDPVAAWIEAGGQRLARARDRLQALTEGGDISVSRLTVAAGIMADLAG</sequence>
<dbReference type="EMBL" id="JBDPGJ010000002">
    <property type="protein sequence ID" value="MEX0406279.1"/>
    <property type="molecule type" value="Genomic_DNA"/>
</dbReference>
<evidence type="ECO:0000259" key="5">
    <source>
        <dbReference type="Pfam" id="PF21076"/>
    </source>
</evidence>
<feature type="domain" description="NAD-specific glutamate dehydrogenase C-terminal" evidence="3">
    <location>
        <begin position="1238"/>
        <end position="1568"/>
    </location>
</feature>
<dbReference type="PIRSF" id="PIRSF036761">
    <property type="entry name" value="GDH_Mll4104"/>
    <property type="match status" value="1"/>
</dbReference>
<evidence type="ECO:0000259" key="4">
    <source>
        <dbReference type="Pfam" id="PF21075"/>
    </source>
</evidence>
<organism evidence="7 8">
    <name type="scientific">Aquibium pacificus</name>
    <dbReference type="NCBI Taxonomy" id="3153579"/>
    <lineage>
        <taxon>Bacteria</taxon>
        <taxon>Pseudomonadati</taxon>
        <taxon>Pseudomonadota</taxon>
        <taxon>Alphaproteobacteria</taxon>
        <taxon>Hyphomicrobiales</taxon>
        <taxon>Phyllobacteriaceae</taxon>
        <taxon>Aquibium</taxon>
    </lineage>
</organism>
<evidence type="ECO:0000259" key="6">
    <source>
        <dbReference type="Pfam" id="PF21077"/>
    </source>
</evidence>
<evidence type="ECO:0000313" key="8">
    <source>
        <dbReference type="Proteomes" id="UP001556692"/>
    </source>
</evidence>
<dbReference type="Pfam" id="PF21075">
    <property type="entry name" value="GDH_ACT1"/>
    <property type="match status" value="1"/>
</dbReference>
<dbReference type="Gene3D" id="3.40.50.720">
    <property type="entry name" value="NAD(P)-binding Rossmann-like Domain"/>
    <property type="match status" value="1"/>
</dbReference>
<protein>
    <submittedName>
        <fullName evidence="7">NAD-glutamate dehydrogenase</fullName>
        <ecNumber evidence="7">1.4.1.2</ecNumber>
    </submittedName>
</protein>
<dbReference type="Pfam" id="PF21077">
    <property type="entry name" value="GDH_ACT3"/>
    <property type="match status" value="1"/>
</dbReference>
<dbReference type="Pfam" id="PF21078">
    <property type="entry name" value="GDH_HM3"/>
    <property type="match status" value="1"/>
</dbReference>